<comment type="caution">
    <text evidence="2">The sequence shown here is derived from an EMBL/GenBank/DDBJ whole genome shotgun (WGS) entry which is preliminary data.</text>
</comment>
<dbReference type="EMBL" id="JAADYS010000605">
    <property type="protein sequence ID" value="KAF4468499.1"/>
    <property type="molecule type" value="Genomic_DNA"/>
</dbReference>
<feature type="compositionally biased region" description="Low complexity" evidence="1">
    <location>
        <begin position="123"/>
        <end position="138"/>
    </location>
</feature>
<evidence type="ECO:0000313" key="3">
    <source>
        <dbReference type="Proteomes" id="UP000554235"/>
    </source>
</evidence>
<evidence type="ECO:0000313" key="2">
    <source>
        <dbReference type="EMBL" id="KAF4468499.1"/>
    </source>
</evidence>
<evidence type="ECO:0000256" key="1">
    <source>
        <dbReference type="SAM" id="MobiDB-lite"/>
    </source>
</evidence>
<dbReference type="AlphaFoldDB" id="A0A8H4LIF6"/>
<organism evidence="2 3">
    <name type="scientific">Fusarium albosuccineum</name>
    <dbReference type="NCBI Taxonomy" id="1237068"/>
    <lineage>
        <taxon>Eukaryota</taxon>
        <taxon>Fungi</taxon>
        <taxon>Dikarya</taxon>
        <taxon>Ascomycota</taxon>
        <taxon>Pezizomycotina</taxon>
        <taxon>Sordariomycetes</taxon>
        <taxon>Hypocreomycetidae</taxon>
        <taxon>Hypocreales</taxon>
        <taxon>Nectriaceae</taxon>
        <taxon>Fusarium</taxon>
        <taxon>Fusarium decemcellulare species complex</taxon>
    </lineage>
</organism>
<feature type="region of interest" description="Disordered" evidence="1">
    <location>
        <begin position="20"/>
        <end position="73"/>
    </location>
</feature>
<protein>
    <submittedName>
        <fullName evidence="2">Uncharacterized protein</fullName>
    </submittedName>
</protein>
<proteinExistence type="predicted"/>
<feature type="compositionally biased region" description="Basic and acidic residues" evidence="1">
    <location>
        <begin position="60"/>
        <end position="73"/>
    </location>
</feature>
<accession>A0A8H4LIF6</accession>
<reference evidence="2 3" key="1">
    <citation type="submission" date="2020-01" db="EMBL/GenBank/DDBJ databases">
        <title>Identification and distribution of gene clusters putatively required for synthesis of sphingolipid metabolism inhibitors in phylogenetically diverse species of the filamentous fungus Fusarium.</title>
        <authorList>
            <person name="Kim H.-S."/>
            <person name="Busman M."/>
            <person name="Brown D.W."/>
            <person name="Divon H."/>
            <person name="Uhlig S."/>
            <person name="Proctor R.H."/>
        </authorList>
    </citation>
    <scope>NUCLEOTIDE SEQUENCE [LARGE SCALE GENOMIC DNA]</scope>
    <source>
        <strain evidence="2 3">NRRL 20459</strain>
    </source>
</reference>
<feature type="region of interest" description="Disordered" evidence="1">
    <location>
        <begin position="114"/>
        <end position="138"/>
    </location>
</feature>
<keyword evidence="3" id="KW-1185">Reference proteome</keyword>
<dbReference type="Proteomes" id="UP000554235">
    <property type="component" value="Unassembled WGS sequence"/>
</dbReference>
<sequence>MDSSIIQVWVDGVNSSLTPTSSDIFTPPMLDALPFDGNYDPMSGSPKRRRTADSPIYPLDPDKTPQQESTRHLSLRDAGNVELLDSAASQPVSDSSCAYGAKLGHYPPVFSLPLTAQQAPTESSSSSVPQARSSSPSK</sequence>
<name>A0A8H4LIF6_9HYPO</name>
<gene>
    <name evidence="2" type="ORF">FALBO_4616</name>
</gene>